<proteinExistence type="predicted"/>
<name>A0A377JZQ2_ECOLX</name>
<dbReference type="AlphaFoldDB" id="A0A377JZQ2"/>
<dbReference type="Proteomes" id="UP000254181">
    <property type="component" value="Unassembled WGS sequence"/>
</dbReference>
<accession>A0A377JZQ2</accession>
<dbReference type="EMBL" id="UGEM01000004">
    <property type="protein sequence ID" value="STP16883.1"/>
    <property type="molecule type" value="Genomic_DNA"/>
</dbReference>
<sequence>MVFIPEQKRQIVAQFRQNSLLRLKPGDDAEVGV</sequence>
<reference evidence="1 2" key="1">
    <citation type="submission" date="2018-06" db="EMBL/GenBank/DDBJ databases">
        <authorList>
            <consortium name="Pathogen Informatics"/>
            <person name="Doyle S."/>
        </authorList>
    </citation>
    <scope>NUCLEOTIDE SEQUENCE [LARGE SCALE GENOMIC DNA]</scope>
    <source>
        <strain evidence="1 2">NCTC9075</strain>
    </source>
</reference>
<gene>
    <name evidence="1" type="primary">yibH_3</name>
    <name evidence="1" type="ORF">NCTC9075_00286</name>
</gene>
<organism evidence="1 2">
    <name type="scientific">Escherichia coli</name>
    <dbReference type="NCBI Taxonomy" id="562"/>
    <lineage>
        <taxon>Bacteria</taxon>
        <taxon>Pseudomonadati</taxon>
        <taxon>Pseudomonadota</taxon>
        <taxon>Gammaproteobacteria</taxon>
        <taxon>Enterobacterales</taxon>
        <taxon>Enterobacteriaceae</taxon>
        <taxon>Escherichia</taxon>
    </lineage>
</organism>
<evidence type="ECO:0000313" key="2">
    <source>
        <dbReference type="Proteomes" id="UP000254181"/>
    </source>
</evidence>
<evidence type="ECO:0000313" key="1">
    <source>
        <dbReference type="EMBL" id="STP16883.1"/>
    </source>
</evidence>
<protein>
    <submittedName>
        <fullName evidence="1">HlyD-family secretion protein</fullName>
    </submittedName>
</protein>